<keyword evidence="1" id="KW-1133">Transmembrane helix</keyword>
<feature type="transmembrane region" description="Helical" evidence="1">
    <location>
        <begin position="147"/>
        <end position="166"/>
    </location>
</feature>
<gene>
    <name evidence="2" type="ORF">A3K89_17770</name>
</gene>
<dbReference type="RefSeq" id="WP_068422731.1">
    <property type="nucleotide sequence ID" value="NZ_LVHI01000006.1"/>
</dbReference>
<keyword evidence="1" id="KW-0812">Transmembrane</keyword>
<protein>
    <submittedName>
        <fullName evidence="2">Uncharacterized protein</fullName>
    </submittedName>
</protein>
<proteinExistence type="predicted"/>
<keyword evidence="1" id="KW-0472">Membrane</keyword>
<dbReference type="EMBL" id="LVHI01000006">
    <property type="protein sequence ID" value="OAK56051.1"/>
    <property type="molecule type" value="Genomic_DNA"/>
</dbReference>
<keyword evidence="3" id="KW-1185">Reference proteome</keyword>
<evidence type="ECO:0000313" key="3">
    <source>
        <dbReference type="Proteomes" id="UP000077519"/>
    </source>
</evidence>
<reference evidence="2 3" key="1">
    <citation type="submission" date="2016-03" db="EMBL/GenBank/DDBJ databases">
        <title>Genome sequence of Rhodococcus kyotonensis KB10.</title>
        <authorList>
            <person name="Jeong H."/>
            <person name="Hong C.E."/>
            <person name="Jo S.H."/>
            <person name="Park J.M."/>
        </authorList>
    </citation>
    <scope>NUCLEOTIDE SEQUENCE [LARGE SCALE GENOMIC DNA]</scope>
    <source>
        <strain evidence="2 3">KB10</strain>
    </source>
</reference>
<feature type="transmembrane region" description="Helical" evidence="1">
    <location>
        <begin position="53"/>
        <end position="80"/>
    </location>
</feature>
<dbReference type="AlphaFoldDB" id="A0A177YKW3"/>
<dbReference type="Proteomes" id="UP000077519">
    <property type="component" value="Unassembled WGS sequence"/>
</dbReference>
<feature type="transmembrane region" description="Helical" evidence="1">
    <location>
        <begin position="21"/>
        <end position="41"/>
    </location>
</feature>
<name>A0A177YKW3_9NOCA</name>
<sequence length="175" mass="19584">MGRDHRIQDCLVRYFVRFYGAHPLHVLAMGFAFALMGYVVWMAGIQTFWNRDVWWQSIAVWFAGAVVVHDLVLFPLYAVVDRSLSSGIAAVRGRAPHVRWRVSPLNYIRIPLMGTALTFVLFLPGIISQGSQTYVAATGLTQDPFLGRWLALTAALFGISAITYALRTALTRRPA</sequence>
<evidence type="ECO:0000313" key="2">
    <source>
        <dbReference type="EMBL" id="OAK56051.1"/>
    </source>
</evidence>
<comment type="caution">
    <text evidence="2">The sequence shown here is derived from an EMBL/GenBank/DDBJ whole genome shotgun (WGS) entry which is preliminary data.</text>
</comment>
<evidence type="ECO:0000256" key="1">
    <source>
        <dbReference type="SAM" id="Phobius"/>
    </source>
</evidence>
<organism evidence="2 3">
    <name type="scientific">Rhodococcoides kyotonense</name>
    <dbReference type="NCBI Taxonomy" id="398843"/>
    <lineage>
        <taxon>Bacteria</taxon>
        <taxon>Bacillati</taxon>
        <taxon>Actinomycetota</taxon>
        <taxon>Actinomycetes</taxon>
        <taxon>Mycobacteriales</taxon>
        <taxon>Nocardiaceae</taxon>
        <taxon>Rhodococcoides</taxon>
    </lineage>
</organism>
<feature type="transmembrane region" description="Helical" evidence="1">
    <location>
        <begin position="107"/>
        <end position="127"/>
    </location>
</feature>
<accession>A0A177YKW3</accession>